<dbReference type="OrthoDB" id="670767at2"/>
<dbReference type="Proteomes" id="UP000075583">
    <property type="component" value="Unassembled WGS sequence"/>
</dbReference>
<proteinExistence type="predicted"/>
<dbReference type="RefSeq" id="WP_062593023.1">
    <property type="nucleotide sequence ID" value="NZ_LQZQ01000049.1"/>
</dbReference>
<comment type="caution">
    <text evidence="3">The sequence shown here is derived from an EMBL/GenBank/DDBJ whole genome shotgun (WGS) entry which is preliminary data.</text>
</comment>
<dbReference type="EMBL" id="LQZQ01000049">
    <property type="protein sequence ID" value="KYG72089.1"/>
    <property type="molecule type" value="Genomic_DNA"/>
</dbReference>
<protein>
    <recommendedName>
        <fullName evidence="2">Lysozyme inhibitor LprI-like N-terminal domain-containing protein</fullName>
    </recommendedName>
</protein>
<accession>A0A150X031</accession>
<reference evidence="3" key="1">
    <citation type="submission" date="2016-01" db="EMBL/GenBank/DDBJ databases">
        <title>Genome sequencing of Roseivirga ehrenbergii KMM 6017.</title>
        <authorList>
            <person name="Selvaratnam C."/>
            <person name="Thevarajoo S."/>
            <person name="Goh K.M."/>
            <person name="Ee R."/>
            <person name="Chan K.-G."/>
            <person name="Chong C.S."/>
        </authorList>
    </citation>
    <scope>NUCLEOTIDE SEQUENCE [LARGE SCALE GENOMIC DNA]</scope>
    <source>
        <strain evidence="3">KMM 6017</strain>
    </source>
</reference>
<keyword evidence="4" id="KW-1185">Reference proteome</keyword>
<feature type="signal peptide" evidence="1">
    <location>
        <begin position="1"/>
        <end position="18"/>
    </location>
</feature>
<dbReference type="Gene3D" id="1.20.1270.180">
    <property type="match status" value="1"/>
</dbReference>
<evidence type="ECO:0000313" key="3">
    <source>
        <dbReference type="EMBL" id="KYG72089.1"/>
    </source>
</evidence>
<feature type="domain" description="Lysozyme inhibitor LprI-like N-terminal" evidence="2">
    <location>
        <begin position="42"/>
        <end position="97"/>
    </location>
</feature>
<keyword evidence="1" id="KW-0732">Signal</keyword>
<sequence length="134" mass="15864">MKQIICLSILLNAVILQAQDFGKDLEHLAETNQKCLDKGRFMLDCERNYYTQIDSMLNVVYNHIRKPMTEKQKSDLKTAQLSWLKARDKKFNEINKEDIGLGGQDGMMFKYQRKATYVLDRINYFIKQYLNKDE</sequence>
<dbReference type="AlphaFoldDB" id="A0A150X031"/>
<evidence type="ECO:0000259" key="2">
    <source>
        <dbReference type="Pfam" id="PF07007"/>
    </source>
</evidence>
<dbReference type="InterPro" id="IPR009739">
    <property type="entry name" value="LprI-like_N"/>
</dbReference>
<name>A0A150X031_ROSEK</name>
<gene>
    <name evidence="3" type="ORF">MB14_08535</name>
</gene>
<feature type="chain" id="PRO_5007573956" description="Lysozyme inhibitor LprI-like N-terminal domain-containing protein" evidence="1">
    <location>
        <begin position="19"/>
        <end position="134"/>
    </location>
</feature>
<evidence type="ECO:0000313" key="4">
    <source>
        <dbReference type="Proteomes" id="UP000075583"/>
    </source>
</evidence>
<dbReference type="Pfam" id="PF07007">
    <property type="entry name" value="LprI"/>
    <property type="match status" value="1"/>
</dbReference>
<organism evidence="3 4">
    <name type="scientific">Roseivirga ehrenbergii (strain DSM 102268 / JCM 13514 / KCTC 12282 / NCIMB 14502 / KMM 6017)</name>
    <dbReference type="NCBI Taxonomy" id="279360"/>
    <lineage>
        <taxon>Bacteria</taxon>
        <taxon>Pseudomonadati</taxon>
        <taxon>Bacteroidota</taxon>
        <taxon>Cytophagia</taxon>
        <taxon>Cytophagales</taxon>
        <taxon>Roseivirgaceae</taxon>
        <taxon>Roseivirga</taxon>
    </lineage>
</organism>
<evidence type="ECO:0000256" key="1">
    <source>
        <dbReference type="SAM" id="SignalP"/>
    </source>
</evidence>